<dbReference type="Gene3D" id="6.10.250.170">
    <property type="match status" value="1"/>
</dbReference>
<name>A0A212FPH3_DANPL</name>
<dbReference type="AlphaFoldDB" id="A0A212FPH3"/>
<protein>
    <submittedName>
        <fullName evidence="1">Uncharacterized protein</fullName>
    </submittedName>
</protein>
<proteinExistence type="predicted"/>
<comment type="caution">
    <text evidence="1">The sequence shown here is derived from an EMBL/GenBank/DDBJ whole genome shotgun (WGS) entry which is preliminary data.</text>
</comment>
<accession>A0A212FPH3</accession>
<gene>
    <name evidence="1" type="ORF">KGM_205252</name>
</gene>
<dbReference type="Proteomes" id="UP000007151">
    <property type="component" value="Unassembled WGS sequence"/>
</dbReference>
<evidence type="ECO:0000313" key="1">
    <source>
        <dbReference type="EMBL" id="OWR55644.1"/>
    </source>
</evidence>
<dbReference type="KEGG" id="dpl:KGM_205252"/>
<keyword evidence="2" id="KW-1185">Reference proteome</keyword>
<organism evidence="1 2">
    <name type="scientific">Danaus plexippus plexippus</name>
    <dbReference type="NCBI Taxonomy" id="278856"/>
    <lineage>
        <taxon>Eukaryota</taxon>
        <taxon>Metazoa</taxon>
        <taxon>Ecdysozoa</taxon>
        <taxon>Arthropoda</taxon>
        <taxon>Hexapoda</taxon>
        <taxon>Insecta</taxon>
        <taxon>Pterygota</taxon>
        <taxon>Neoptera</taxon>
        <taxon>Endopterygota</taxon>
        <taxon>Lepidoptera</taxon>
        <taxon>Glossata</taxon>
        <taxon>Ditrysia</taxon>
        <taxon>Papilionoidea</taxon>
        <taxon>Nymphalidae</taxon>
        <taxon>Danainae</taxon>
        <taxon>Danaini</taxon>
        <taxon>Danaina</taxon>
        <taxon>Danaus</taxon>
        <taxon>Danaus</taxon>
    </lineage>
</organism>
<evidence type="ECO:0000313" key="2">
    <source>
        <dbReference type="Proteomes" id="UP000007151"/>
    </source>
</evidence>
<dbReference type="InParanoid" id="A0A212FPH3"/>
<reference evidence="1 2" key="1">
    <citation type="journal article" date="2011" name="Cell">
        <title>The monarch butterfly genome yields insights into long-distance migration.</title>
        <authorList>
            <person name="Zhan S."/>
            <person name="Merlin C."/>
            <person name="Boore J.L."/>
            <person name="Reppert S.M."/>
        </authorList>
    </citation>
    <scope>NUCLEOTIDE SEQUENCE [LARGE SCALE GENOMIC DNA]</scope>
    <source>
        <strain evidence="1">F-2</strain>
    </source>
</reference>
<dbReference type="EMBL" id="AGBW02002366">
    <property type="protein sequence ID" value="OWR55644.1"/>
    <property type="molecule type" value="Genomic_DNA"/>
</dbReference>
<sequence>MRLREPLIKKLLNTRQEDTEEIYELFVRPETQRTLQMYIQKIK</sequence>